<organism evidence="2 3">
    <name type="scientific">Rheinheimera baltica</name>
    <dbReference type="NCBI Taxonomy" id="67576"/>
    <lineage>
        <taxon>Bacteria</taxon>
        <taxon>Pseudomonadati</taxon>
        <taxon>Pseudomonadota</taxon>
        <taxon>Gammaproteobacteria</taxon>
        <taxon>Chromatiales</taxon>
        <taxon>Chromatiaceae</taxon>
        <taxon>Rheinheimera</taxon>
    </lineage>
</organism>
<keyword evidence="1" id="KW-0812">Transmembrane</keyword>
<feature type="transmembrane region" description="Helical" evidence="1">
    <location>
        <begin position="12"/>
        <end position="30"/>
    </location>
</feature>
<accession>A0ABT9HUY0</accession>
<evidence type="ECO:0000256" key="1">
    <source>
        <dbReference type="SAM" id="Phobius"/>
    </source>
</evidence>
<dbReference type="EMBL" id="JAPJDZ010000004">
    <property type="protein sequence ID" value="MDP5134929.1"/>
    <property type="molecule type" value="Genomic_DNA"/>
</dbReference>
<dbReference type="RefSeq" id="WP_306125938.1">
    <property type="nucleotide sequence ID" value="NZ_JAPJEB010000004.1"/>
</dbReference>
<evidence type="ECO:0000313" key="2">
    <source>
        <dbReference type="EMBL" id="MDP5134929.1"/>
    </source>
</evidence>
<dbReference type="Proteomes" id="UP001231109">
    <property type="component" value="Unassembled WGS sequence"/>
</dbReference>
<dbReference type="InterPro" id="IPR012902">
    <property type="entry name" value="N_methyl_site"/>
</dbReference>
<name>A0ABT9HUY0_9GAMM</name>
<proteinExistence type="predicted"/>
<comment type="caution">
    <text evidence="2">The sequence shown here is derived from an EMBL/GenBank/DDBJ whole genome shotgun (WGS) entry which is preliminary data.</text>
</comment>
<protein>
    <submittedName>
        <fullName evidence="2">Type II secretion system protein</fullName>
    </submittedName>
</protein>
<keyword evidence="1" id="KW-0472">Membrane</keyword>
<gene>
    <name evidence="2" type="ORF">ORJ04_03085</name>
</gene>
<keyword evidence="3" id="KW-1185">Reference proteome</keyword>
<reference evidence="2 3" key="1">
    <citation type="submission" date="2022-11" db="EMBL/GenBank/DDBJ databases">
        <title>Viruses from the air-sea interface of a natural surface slick.</title>
        <authorList>
            <person name="Rahlff J."/>
            <person name="Holmfeldt K."/>
        </authorList>
    </citation>
    <scope>NUCLEOTIDE SEQUENCE [LARGE SCALE GENOMIC DNA]</scope>
    <source>
        <strain evidence="2 3">SMS4</strain>
    </source>
</reference>
<sequence>MIKQAGLTLIEVLIASMILFMALGLIGTIFQQSFNTQRQAQKYISVAKDYSNLQSRIRYELSAGEATGQILIGTTVYTWKATLIEKAPERTNQSPEMSENDVVFGMLHLFLINVSVEANSSLNFEFKQAIWLSNTD</sequence>
<keyword evidence="1" id="KW-1133">Transmembrane helix</keyword>
<evidence type="ECO:0000313" key="3">
    <source>
        <dbReference type="Proteomes" id="UP001231109"/>
    </source>
</evidence>
<dbReference type="PROSITE" id="PS00409">
    <property type="entry name" value="PROKAR_NTER_METHYL"/>
    <property type="match status" value="1"/>
</dbReference>